<evidence type="ECO:0000256" key="1">
    <source>
        <dbReference type="SAM" id="MobiDB-lite"/>
    </source>
</evidence>
<feature type="chain" id="PRO_5043507830" description="Letm1 RBD domain-containing protein" evidence="3">
    <location>
        <begin position="25"/>
        <end position="729"/>
    </location>
</feature>
<sequence length="729" mass="81661">MFSYKTCLMSSHFVFLSLLSSFMASHLSLQLHKSLYFSKCFGSESKRRAKADAPILSKVTGIEYGNSVCSKNSVAVGHLLPHDSSSYRVSLRALSPAASSEQTGSQDGTVVSRTHNEEMEFNRIHCLVWVLHEAASSFSLSIKALELSGSGTELAMAWNGKDVHEWHKRIAYQVAVIAMLRTAIEVEILLSHDRQSNLSPVRKILTPRVDLLRESIESQLKLKHPELVQWFRVVELPRVEDFFTPLLSKWSIEYAGSGVAGIVIAISCCVAAGKLGSQRISCALLALSCEDIHIALMDLSYNLVAVDKLHQLATEAGFEQNFLYHFGAKVLPCEKIEELEFWIGLAQQKLSAGFRREIEITSSKTFQQKDEADRIATLGLFAYLGRKTRLFLSRMNIKDLDELVWDFLSYLECGSIFIYPELASVSAYQSFMEIVINEIGWLDFYASYSSLSNQERKRSKQHAIQAEKEMILSKVLTVCYDVFSGFAHFSRSTQQTLDAELLRFLLCSQSLLTTCMDEYFSVYDCRSWIAETGVFDQALSVGTNCSDKLFVALEAQKRPNELALQERLKTKTQWGSELRKDSSSAETGTIDLAEASSTSSRSNFLPESLIRKYGIKVVSTSADLSMGTQLLIVDIMDAVELLLRPLRGNKTSARERTKLKRILTDIATLIPVTIIMIIPLSAVGHAAILAAIQKYAPFLIPSPYSSERLDVVKQLKRTQKMEAWSRNAL</sequence>
<protein>
    <recommendedName>
        <fullName evidence="6">Letm1 RBD domain-containing protein</fullName>
    </recommendedName>
</protein>
<gene>
    <name evidence="4" type="ORF">K2173_004275</name>
</gene>
<dbReference type="AlphaFoldDB" id="A0AAV8U681"/>
<keyword evidence="5" id="KW-1185">Reference proteome</keyword>
<dbReference type="GO" id="GO:0030003">
    <property type="term" value="P:intracellular monoatomic cation homeostasis"/>
    <property type="evidence" value="ECO:0007669"/>
    <property type="project" value="TreeGrafter"/>
</dbReference>
<keyword evidence="3" id="KW-0732">Signal</keyword>
<evidence type="ECO:0000256" key="3">
    <source>
        <dbReference type="SAM" id="SignalP"/>
    </source>
</evidence>
<dbReference type="EMBL" id="JAIWQS010000001">
    <property type="protein sequence ID" value="KAJ8773445.1"/>
    <property type="molecule type" value="Genomic_DNA"/>
</dbReference>
<name>A0AAV8U681_9ROSI</name>
<dbReference type="PANTHER" id="PTHR14009">
    <property type="entry name" value="LEUCINE ZIPPER-EF-HAND CONTAINING TRANSMEMBRANE PROTEIN"/>
    <property type="match status" value="1"/>
</dbReference>
<dbReference type="PANTHER" id="PTHR14009:SF34">
    <property type="entry name" value="LETM1 RBD DOMAIN-CONTAINING PROTEIN"/>
    <property type="match status" value="1"/>
</dbReference>
<reference evidence="4 5" key="1">
    <citation type="submission" date="2021-09" db="EMBL/GenBank/DDBJ databases">
        <title>Genomic insights and catalytic innovation underlie evolution of tropane alkaloids biosynthesis.</title>
        <authorList>
            <person name="Wang Y.-J."/>
            <person name="Tian T."/>
            <person name="Huang J.-P."/>
            <person name="Huang S.-X."/>
        </authorList>
    </citation>
    <scope>NUCLEOTIDE SEQUENCE [LARGE SCALE GENOMIC DNA]</scope>
    <source>
        <strain evidence="4">KIB-2018</strain>
        <tissue evidence="4">Leaf</tissue>
    </source>
</reference>
<dbReference type="Proteomes" id="UP001159364">
    <property type="component" value="Linkage Group LG01"/>
</dbReference>
<accession>A0AAV8U681</accession>
<evidence type="ECO:0000313" key="5">
    <source>
        <dbReference type="Proteomes" id="UP001159364"/>
    </source>
</evidence>
<dbReference type="GO" id="GO:0005743">
    <property type="term" value="C:mitochondrial inner membrane"/>
    <property type="evidence" value="ECO:0007669"/>
    <property type="project" value="InterPro"/>
</dbReference>
<feature type="transmembrane region" description="Helical" evidence="2">
    <location>
        <begin position="666"/>
        <end position="692"/>
    </location>
</feature>
<keyword evidence="2" id="KW-0472">Membrane</keyword>
<evidence type="ECO:0000256" key="2">
    <source>
        <dbReference type="SAM" id="Phobius"/>
    </source>
</evidence>
<evidence type="ECO:0008006" key="6">
    <source>
        <dbReference type="Google" id="ProtNLM"/>
    </source>
</evidence>
<keyword evidence="2" id="KW-1133">Transmembrane helix</keyword>
<dbReference type="InterPro" id="IPR044202">
    <property type="entry name" value="LETM1/MDM38-like"/>
</dbReference>
<feature type="signal peptide" evidence="3">
    <location>
        <begin position="1"/>
        <end position="24"/>
    </location>
</feature>
<comment type="caution">
    <text evidence="4">The sequence shown here is derived from an EMBL/GenBank/DDBJ whole genome shotgun (WGS) entry which is preliminary data.</text>
</comment>
<organism evidence="4 5">
    <name type="scientific">Erythroxylum novogranatense</name>
    <dbReference type="NCBI Taxonomy" id="1862640"/>
    <lineage>
        <taxon>Eukaryota</taxon>
        <taxon>Viridiplantae</taxon>
        <taxon>Streptophyta</taxon>
        <taxon>Embryophyta</taxon>
        <taxon>Tracheophyta</taxon>
        <taxon>Spermatophyta</taxon>
        <taxon>Magnoliopsida</taxon>
        <taxon>eudicotyledons</taxon>
        <taxon>Gunneridae</taxon>
        <taxon>Pentapetalae</taxon>
        <taxon>rosids</taxon>
        <taxon>fabids</taxon>
        <taxon>Malpighiales</taxon>
        <taxon>Erythroxylaceae</taxon>
        <taxon>Erythroxylum</taxon>
    </lineage>
</organism>
<feature type="region of interest" description="Disordered" evidence="1">
    <location>
        <begin position="575"/>
        <end position="594"/>
    </location>
</feature>
<proteinExistence type="predicted"/>
<keyword evidence="2" id="KW-0812">Transmembrane</keyword>
<evidence type="ECO:0000313" key="4">
    <source>
        <dbReference type="EMBL" id="KAJ8773445.1"/>
    </source>
</evidence>